<name>A0A0E9TGY1_ANGAN</name>
<organism evidence="2">
    <name type="scientific">Anguilla anguilla</name>
    <name type="common">European freshwater eel</name>
    <name type="synonym">Muraena anguilla</name>
    <dbReference type="NCBI Taxonomy" id="7936"/>
    <lineage>
        <taxon>Eukaryota</taxon>
        <taxon>Metazoa</taxon>
        <taxon>Chordata</taxon>
        <taxon>Craniata</taxon>
        <taxon>Vertebrata</taxon>
        <taxon>Euteleostomi</taxon>
        <taxon>Actinopterygii</taxon>
        <taxon>Neopterygii</taxon>
        <taxon>Teleostei</taxon>
        <taxon>Anguilliformes</taxon>
        <taxon>Anguillidae</taxon>
        <taxon>Anguilla</taxon>
    </lineage>
</organism>
<reference evidence="2" key="1">
    <citation type="submission" date="2014-11" db="EMBL/GenBank/DDBJ databases">
        <authorList>
            <person name="Amaro Gonzalez C."/>
        </authorList>
    </citation>
    <scope>NUCLEOTIDE SEQUENCE</scope>
</reference>
<evidence type="ECO:0000313" key="2">
    <source>
        <dbReference type="EMBL" id="JAH52924.1"/>
    </source>
</evidence>
<feature type="compositionally biased region" description="Polar residues" evidence="1">
    <location>
        <begin position="11"/>
        <end position="20"/>
    </location>
</feature>
<reference evidence="2" key="2">
    <citation type="journal article" date="2015" name="Fish Shellfish Immunol.">
        <title>Early steps in the European eel (Anguilla anguilla)-Vibrio vulnificus interaction in the gills: Role of the RtxA13 toxin.</title>
        <authorList>
            <person name="Callol A."/>
            <person name="Pajuelo D."/>
            <person name="Ebbesson L."/>
            <person name="Teles M."/>
            <person name="MacKenzie S."/>
            <person name="Amaro C."/>
        </authorList>
    </citation>
    <scope>NUCLEOTIDE SEQUENCE</scope>
</reference>
<protein>
    <submittedName>
        <fullName evidence="2">Uncharacterized protein</fullName>
    </submittedName>
</protein>
<proteinExistence type="predicted"/>
<dbReference type="EMBL" id="GBXM01055653">
    <property type="protein sequence ID" value="JAH52924.1"/>
    <property type="molecule type" value="Transcribed_RNA"/>
</dbReference>
<sequence>MDVSYMESLPPSYTSQFSKR</sequence>
<dbReference type="AlphaFoldDB" id="A0A0E9TGY1"/>
<feature type="region of interest" description="Disordered" evidence="1">
    <location>
        <begin position="1"/>
        <end position="20"/>
    </location>
</feature>
<evidence type="ECO:0000256" key="1">
    <source>
        <dbReference type="SAM" id="MobiDB-lite"/>
    </source>
</evidence>
<accession>A0A0E9TGY1</accession>